<keyword evidence="2" id="KW-1185">Reference proteome</keyword>
<evidence type="ECO:0000313" key="1">
    <source>
        <dbReference type="EMBL" id="MPC12393.1"/>
    </source>
</evidence>
<gene>
    <name evidence="1" type="ORF">E2C01_005083</name>
</gene>
<accession>A0A5B7CY65</accession>
<dbReference type="EMBL" id="VSRR010000214">
    <property type="protein sequence ID" value="MPC12393.1"/>
    <property type="molecule type" value="Genomic_DNA"/>
</dbReference>
<name>A0A5B7CY65_PORTR</name>
<protein>
    <submittedName>
        <fullName evidence="1">Uncharacterized protein</fullName>
    </submittedName>
</protein>
<proteinExistence type="predicted"/>
<sequence>MMKRLPRPRWLTTAPASVWRVEEEGACRRVTAPPARPPAHPYLCPVCVLGRCSHGMEPALVAGPSDLTVPLRSSVATVAPLTRS</sequence>
<organism evidence="1 2">
    <name type="scientific">Portunus trituberculatus</name>
    <name type="common">Swimming crab</name>
    <name type="synonym">Neptunus trituberculatus</name>
    <dbReference type="NCBI Taxonomy" id="210409"/>
    <lineage>
        <taxon>Eukaryota</taxon>
        <taxon>Metazoa</taxon>
        <taxon>Ecdysozoa</taxon>
        <taxon>Arthropoda</taxon>
        <taxon>Crustacea</taxon>
        <taxon>Multicrustacea</taxon>
        <taxon>Malacostraca</taxon>
        <taxon>Eumalacostraca</taxon>
        <taxon>Eucarida</taxon>
        <taxon>Decapoda</taxon>
        <taxon>Pleocyemata</taxon>
        <taxon>Brachyura</taxon>
        <taxon>Eubrachyura</taxon>
        <taxon>Portunoidea</taxon>
        <taxon>Portunidae</taxon>
        <taxon>Portuninae</taxon>
        <taxon>Portunus</taxon>
    </lineage>
</organism>
<dbReference type="Proteomes" id="UP000324222">
    <property type="component" value="Unassembled WGS sequence"/>
</dbReference>
<dbReference type="AlphaFoldDB" id="A0A5B7CY65"/>
<reference evidence="1 2" key="1">
    <citation type="submission" date="2019-05" db="EMBL/GenBank/DDBJ databases">
        <title>Another draft genome of Portunus trituberculatus and its Hox gene families provides insights of decapod evolution.</title>
        <authorList>
            <person name="Jeong J.-H."/>
            <person name="Song I."/>
            <person name="Kim S."/>
            <person name="Choi T."/>
            <person name="Kim D."/>
            <person name="Ryu S."/>
            <person name="Kim W."/>
        </authorList>
    </citation>
    <scope>NUCLEOTIDE SEQUENCE [LARGE SCALE GENOMIC DNA]</scope>
    <source>
        <tissue evidence="1">Muscle</tissue>
    </source>
</reference>
<comment type="caution">
    <text evidence="1">The sequence shown here is derived from an EMBL/GenBank/DDBJ whole genome shotgun (WGS) entry which is preliminary data.</text>
</comment>
<evidence type="ECO:0000313" key="2">
    <source>
        <dbReference type="Proteomes" id="UP000324222"/>
    </source>
</evidence>